<organism evidence="1 2">
    <name type="scientific">Pedobacter terrae</name>
    <dbReference type="NCBI Taxonomy" id="405671"/>
    <lineage>
        <taxon>Bacteria</taxon>
        <taxon>Pseudomonadati</taxon>
        <taxon>Bacteroidota</taxon>
        <taxon>Sphingobacteriia</taxon>
        <taxon>Sphingobacteriales</taxon>
        <taxon>Sphingobacteriaceae</taxon>
        <taxon>Pedobacter</taxon>
    </lineage>
</organism>
<name>A0A1G7T604_9SPHI</name>
<dbReference type="Proteomes" id="UP000199643">
    <property type="component" value="Unassembled WGS sequence"/>
</dbReference>
<proteinExistence type="predicted"/>
<protein>
    <submittedName>
        <fullName evidence="1">Uncharacterized protein</fullName>
    </submittedName>
</protein>
<sequence>MNSDKMDALGKMLISQNLTIALQKVQPQAGFLQNFQ</sequence>
<gene>
    <name evidence="1" type="ORF">SAMN05421827_10550</name>
</gene>
<keyword evidence="2" id="KW-1185">Reference proteome</keyword>
<reference evidence="2" key="1">
    <citation type="submission" date="2016-10" db="EMBL/GenBank/DDBJ databases">
        <authorList>
            <person name="Varghese N."/>
            <person name="Submissions S."/>
        </authorList>
    </citation>
    <scope>NUCLEOTIDE SEQUENCE [LARGE SCALE GENOMIC DNA]</scope>
    <source>
        <strain evidence="2">DSM 17933</strain>
    </source>
</reference>
<evidence type="ECO:0000313" key="2">
    <source>
        <dbReference type="Proteomes" id="UP000199643"/>
    </source>
</evidence>
<dbReference type="STRING" id="405671.SAMN05421827_10550"/>
<dbReference type="EMBL" id="FNCH01000005">
    <property type="protein sequence ID" value="SDG30040.1"/>
    <property type="molecule type" value="Genomic_DNA"/>
</dbReference>
<accession>A0A1G7T604</accession>
<dbReference type="AlphaFoldDB" id="A0A1G7T604"/>
<evidence type="ECO:0000313" key="1">
    <source>
        <dbReference type="EMBL" id="SDG30040.1"/>
    </source>
</evidence>